<dbReference type="AlphaFoldDB" id="A0A7W3U2P6"/>
<keyword evidence="4" id="KW-1185">Reference proteome</keyword>
<feature type="chain" id="PRO_5031344042" description="Secreted protein" evidence="2">
    <location>
        <begin position="27"/>
        <end position="189"/>
    </location>
</feature>
<evidence type="ECO:0000256" key="1">
    <source>
        <dbReference type="SAM" id="MobiDB-lite"/>
    </source>
</evidence>
<dbReference type="EMBL" id="JACHTE010000003">
    <property type="protein sequence ID" value="MBB1087863.1"/>
    <property type="molecule type" value="Genomic_DNA"/>
</dbReference>
<proteinExistence type="predicted"/>
<dbReference type="RefSeq" id="WP_182668649.1">
    <property type="nucleotide sequence ID" value="NZ_JACHTE010000003.1"/>
</dbReference>
<evidence type="ECO:0008006" key="5">
    <source>
        <dbReference type="Google" id="ProtNLM"/>
    </source>
</evidence>
<dbReference type="Proteomes" id="UP000552587">
    <property type="component" value="Unassembled WGS sequence"/>
</dbReference>
<comment type="caution">
    <text evidence="3">The sequence shown here is derived from an EMBL/GenBank/DDBJ whole genome shotgun (WGS) entry which is preliminary data.</text>
</comment>
<sequence>MHLQRVALGWVLALPLALAWASGARAQDASDATAVADEEAPPGSGDPWVDAWLADMDRYGAIYPQPFIDEVVRYHEAPRALVQALLLERGWSPGDVYQACALADVSGRACRQVADGWSRRSASGWVAVARDLGAEPGSAAFQRLKQGIVDSYRRWGRPIQVDASLAPGNPDLPRMQAPDPTPGADAAGD</sequence>
<gene>
    <name evidence="3" type="ORF">H4F99_05090</name>
</gene>
<accession>A0A7W3U2P6</accession>
<keyword evidence="2" id="KW-0732">Signal</keyword>
<evidence type="ECO:0000313" key="3">
    <source>
        <dbReference type="EMBL" id="MBB1087863.1"/>
    </source>
</evidence>
<name>A0A7W3U2P6_9GAMM</name>
<protein>
    <recommendedName>
        <fullName evidence="5">Secreted protein</fullName>
    </recommendedName>
</protein>
<feature type="region of interest" description="Disordered" evidence="1">
    <location>
        <begin position="162"/>
        <end position="189"/>
    </location>
</feature>
<evidence type="ECO:0000256" key="2">
    <source>
        <dbReference type="SAM" id="SignalP"/>
    </source>
</evidence>
<feature type="signal peptide" evidence="2">
    <location>
        <begin position="1"/>
        <end position="26"/>
    </location>
</feature>
<reference evidence="3 4" key="1">
    <citation type="submission" date="2020-07" db="EMBL/GenBank/DDBJ databases">
        <authorList>
            <person name="Xu S."/>
            <person name="Li A."/>
        </authorList>
    </citation>
    <scope>NUCLEOTIDE SEQUENCE [LARGE SCALE GENOMIC DNA]</scope>
    <source>
        <strain evidence="3 4">SG-8</strain>
    </source>
</reference>
<evidence type="ECO:0000313" key="4">
    <source>
        <dbReference type="Proteomes" id="UP000552587"/>
    </source>
</evidence>
<organism evidence="3 4">
    <name type="scientific">Marilutibacter penaei</name>
    <dbReference type="NCBI Taxonomy" id="2759900"/>
    <lineage>
        <taxon>Bacteria</taxon>
        <taxon>Pseudomonadati</taxon>
        <taxon>Pseudomonadota</taxon>
        <taxon>Gammaproteobacteria</taxon>
        <taxon>Lysobacterales</taxon>
        <taxon>Lysobacteraceae</taxon>
        <taxon>Marilutibacter</taxon>
    </lineage>
</organism>